<proteinExistence type="predicted"/>
<protein>
    <submittedName>
        <fullName evidence="1">Uncharacterized protein</fullName>
    </submittedName>
</protein>
<sequence>MPPRGVVFLGAMYSVRVWWSFGACEGVGVGGGGNYQLTINNASGGILGCDGLKGVVFLGAMYSVRVWWSFCEGAVVICECEGVGGGGWRARGMVWVESIVVCQYQSDLIINKEVMAF</sequence>
<dbReference type="AlphaFoldDB" id="A0A9D4C1P5"/>
<organism evidence="1 2">
    <name type="scientific">Dreissena polymorpha</name>
    <name type="common">Zebra mussel</name>
    <name type="synonym">Mytilus polymorpha</name>
    <dbReference type="NCBI Taxonomy" id="45954"/>
    <lineage>
        <taxon>Eukaryota</taxon>
        <taxon>Metazoa</taxon>
        <taxon>Spiralia</taxon>
        <taxon>Lophotrochozoa</taxon>
        <taxon>Mollusca</taxon>
        <taxon>Bivalvia</taxon>
        <taxon>Autobranchia</taxon>
        <taxon>Heteroconchia</taxon>
        <taxon>Euheterodonta</taxon>
        <taxon>Imparidentia</taxon>
        <taxon>Neoheterodontei</taxon>
        <taxon>Myida</taxon>
        <taxon>Dreissenoidea</taxon>
        <taxon>Dreissenidae</taxon>
        <taxon>Dreissena</taxon>
    </lineage>
</organism>
<evidence type="ECO:0000313" key="2">
    <source>
        <dbReference type="Proteomes" id="UP000828390"/>
    </source>
</evidence>
<accession>A0A9D4C1P5</accession>
<name>A0A9D4C1P5_DREPO</name>
<dbReference type="Proteomes" id="UP000828390">
    <property type="component" value="Unassembled WGS sequence"/>
</dbReference>
<keyword evidence="2" id="KW-1185">Reference proteome</keyword>
<reference evidence="1" key="1">
    <citation type="journal article" date="2019" name="bioRxiv">
        <title>The Genome of the Zebra Mussel, Dreissena polymorpha: A Resource for Invasive Species Research.</title>
        <authorList>
            <person name="McCartney M.A."/>
            <person name="Auch B."/>
            <person name="Kono T."/>
            <person name="Mallez S."/>
            <person name="Zhang Y."/>
            <person name="Obille A."/>
            <person name="Becker A."/>
            <person name="Abrahante J.E."/>
            <person name="Garbe J."/>
            <person name="Badalamenti J.P."/>
            <person name="Herman A."/>
            <person name="Mangelson H."/>
            <person name="Liachko I."/>
            <person name="Sullivan S."/>
            <person name="Sone E.D."/>
            <person name="Koren S."/>
            <person name="Silverstein K.A.T."/>
            <person name="Beckman K.B."/>
            <person name="Gohl D.M."/>
        </authorList>
    </citation>
    <scope>NUCLEOTIDE SEQUENCE</scope>
    <source>
        <strain evidence="1">Duluth1</strain>
        <tissue evidence="1">Whole animal</tissue>
    </source>
</reference>
<reference evidence="1" key="2">
    <citation type="submission" date="2020-11" db="EMBL/GenBank/DDBJ databases">
        <authorList>
            <person name="McCartney M.A."/>
            <person name="Auch B."/>
            <person name="Kono T."/>
            <person name="Mallez S."/>
            <person name="Becker A."/>
            <person name="Gohl D.M."/>
            <person name="Silverstein K.A.T."/>
            <person name="Koren S."/>
            <person name="Bechman K.B."/>
            <person name="Herman A."/>
            <person name="Abrahante J.E."/>
            <person name="Garbe J."/>
        </authorList>
    </citation>
    <scope>NUCLEOTIDE SEQUENCE</scope>
    <source>
        <strain evidence="1">Duluth1</strain>
        <tissue evidence="1">Whole animal</tissue>
    </source>
</reference>
<evidence type="ECO:0000313" key="1">
    <source>
        <dbReference type="EMBL" id="KAH3715692.1"/>
    </source>
</evidence>
<gene>
    <name evidence="1" type="ORF">DPMN_058404</name>
</gene>
<comment type="caution">
    <text evidence="1">The sequence shown here is derived from an EMBL/GenBank/DDBJ whole genome shotgun (WGS) entry which is preliminary data.</text>
</comment>
<dbReference type="EMBL" id="JAIWYP010000013">
    <property type="protein sequence ID" value="KAH3715692.1"/>
    <property type="molecule type" value="Genomic_DNA"/>
</dbReference>